<protein>
    <submittedName>
        <fullName evidence="1">Uncharacterized protein</fullName>
    </submittedName>
</protein>
<reference evidence="1" key="1">
    <citation type="submission" date="2020-05" db="EMBL/GenBank/DDBJ databases">
        <title>Large-scale comparative analyses of tick genomes elucidate their genetic diversity and vector capacities.</title>
        <authorList>
            <person name="Jia N."/>
            <person name="Wang J."/>
            <person name="Shi W."/>
            <person name="Du L."/>
            <person name="Sun Y."/>
            <person name="Zhan W."/>
            <person name="Jiang J."/>
            <person name="Wang Q."/>
            <person name="Zhang B."/>
            <person name="Ji P."/>
            <person name="Sakyi L.B."/>
            <person name="Cui X."/>
            <person name="Yuan T."/>
            <person name="Jiang B."/>
            <person name="Yang W."/>
            <person name="Lam T.T.-Y."/>
            <person name="Chang Q."/>
            <person name="Ding S."/>
            <person name="Wang X."/>
            <person name="Zhu J."/>
            <person name="Ruan X."/>
            <person name="Zhao L."/>
            <person name="Wei J."/>
            <person name="Que T."/>
            <person name="Du C."/>
            <person name="Cheng J."/>
            <person name="Dai P."/>
            <person name="Han X."/>
            <person name="Huang E."/>
            <person name="Gao Y."/>
            <person name="Liu J."/>
            <person name="Shao H."/>
            <person name="Ye R."/>
            <person name="Li L."/>
            <person name="Wei W."/>
            <person name="Wang X."/>
            <person name="Wang C."/>
            <person name="Yang T."/>
            <person name="Huo Q."/>
            <person name="Li W."/>
            <person name="Guo W."/>
            <person name="Chen H."/>
            <person name="Zhou L."/>
            <person name="Ni X."/>
            <person name="Tian J."/>
            <person name="Zhou Y."/>
            <person name="Sheng Y."/>
            <person name="Liu T."/>
            <person name="Pan Y."/>
            <person name="Xia L."/>
            <person name="Li J."/>
            <person name="Zhao F."/>
            <person name="Cao W."/>
        </authorList>
    </citation>
    <scope>NUCLEOTIDE SEQUENCE</scope>
    <source>
        <strain evidence="1">Dsil-2018</strain>
    </source>
</reference>
<proteinExistence type="predicted"/>
<evidence type="ECO:0000313" key="2">
    <source>
        <dbReference type="Proteomes" id="UP000821865"/>
    </source>
</evidence>
<organism evidence="1 2">
    <name type="scientific">Dermacentor silvarum</name>
    <name type="common">Tick</name>
    <dbReference type="NCBI Taxonomy" id="543639"/>
    <lineage>
        <taxon>Eukaryota</taxon>
        <taxon>Metazoa</taxon>
        <taxon>Ecdysozoa</taxon>
        <taxon>Arthropoda</taxon>
        <taxon>Chelicerata</taxon>
        <taxon>Arachnida</taxon>
        <taxon>Acari</taxon>
        <taxon>Parasitiformes</taxon>
        <taxon>Ixodida</taxon>
        <taxon>Ixodoidea</taxon>
        <taxon>Ixodidae</taxon>
        <taxon>Rhipicephalinae</taxon>
        <taxon>Dermacentor</taxon>
    </lineage>
</organism>
<gene>
    <name evidence="1" type="ORF">HPB49_010065</name>
</gene>
<comment type="caution">
    <text evidence="1">The sequence shown here is derived from an EMBL/GenBank/DDBJ whole genome shotgun (WGS) entry which is preliminary data.</text>
</comment>
<dbReference type="Proteomes" id="UP000821865">
    <property type="component" value="Chromosome 1"/>
</dbReference>
<evidence type="ECO:0000313" key="1">
    <source>
        <dbReference type="EMBL" id="KAH7979603.1"/>
    </source>
</evidence>
<sequence length="530" mass="59911">MFLFLVGTLAALLATWLLVWVRGRRQGYGFFRRYSIDGPTPHLLWGNWMQLKEDRIAVLEEWIAKYGKVFGFYKGTVPYLVISDVDMIKECFIKESGVFYDRPRAALVVKPYNKTLIFLQGQDWKHVRTVLNPSFSAAKMKLMTPIISRCVHDFMDVLERKAETGEPLDAMQVSQGLSLDVIANCALAWQLDGQKKPDNPLAQLLRGILYEAETAFTMSFVALPFLGKCASWSYSATLHYKRTWEIIDNVRRVVEARRRSQKVGDLSSGSRRVDILQLLLDAQEAAKAGTEASKVTAEQPTGAAEPIDDDTLLANSLLFLVAGFETTASTLSFILHLMAQYPEEQDKASAILQLHEELVRRYPVDEDLDYGQLQELERLDMFVKEALRLYPPVTMLVSRHCRADTTILGQFFPAGCEVLAPLWHVHHDPQIWPEPFRFNPERFAPAVAKDIHPGAFIPFGIGPKSCIGNRFALLELKAALCKLLRRYEVLPCSRVEDPIGLIVQTVIIRPKTPIQVKLRHRTEAGASAKP</sequence>
<dbReference type="EMBL" id="CM023470">
    <property type="protein sequence ID" value="KAH7979603.1"/>
    <property type="molecule type" value="Genomic_DNA"/>
</dbReference>
<accession>A0ACB8DZA2</accession>
<keyword evidence="2" id="KW-1185">Reference proteome</keyword>
<name>A0ACB8DZA2_DERSI</name>